<dbReference type="PANTHER" id="PTHR12592">
    <property type="entry name" value="ATP-DEPENDENT (S)-NAD(P)H-HYDRATE DEHYDRATASE FAMILY MEMBER"/>
    <property type="match status" value="1"/>
</dbReference>
<dbReference type="InterPro" id="IPR030677">
    <property type="entry name" value="Nnr"/>
</dbReference>
<dbReference type="InterPro" id="IPR017953">
    <property type="entry name" value="Carbohydrate_kinase_pred_CS"/>
</dbReference>
<comment type="catalytic activity">
    <reaction evidence="2 18">
        <text>(6R)-NADPHX = (6S)-NADPHX</text>
        <dbReference type="Rhea" id="RHEA:32227"/>
        <dbReference type="ChEBI" id="CHEBI:64076"/>
        <dbReference type="ChEBI" id="CHEBI:64077"/>
        <dbReference type="EC" id="5.1.99.6"/>
    </reaction>
</comment>
<dbReference type="GO" id="GO:0046496">
    <property type="term" value="P:nicotinamide nucleotide metabolic process"/>
    <property type="evidence" value="ECO:0007669"/>
    <property type="project" value="UniProtKB-UniRule"/>
</dbReference>
<evidence type="ECO:0000256" key="6">
    <source>
        <dbReference type="ARBA" id="ARBA00022741"/>
    </source>
</evidence>
<dbReference type="PANTHER" id="PTHR12592:SF0">
    <property type="entry name" value="ATP-DEPENDENT (S)-NAD(P)H-HYDRATE DEHYDRATASE"/>
    <property type="match status" value="1"/>
</dbReference>
<dbReference type="AlphaFoldDB" id="C0W6G9"/>
<dbReference type="eggNOG" id="COG0062">
    <property type="taxonomic scope" value="Bacteria"/>
</dbReference>
<comment type="function">
    <text evidence="14 18">Bifunctional enzyme that catalyzes the epimerization of the S- and R-forms of NAD(P)HX and the dehydration of the S-form of NAD(P)HX at the expense of ADP, which is converted to AMP. This allows the repair of both epimers of NAD(P)HX, a damaged form of NAD(P)H that is a result of enzymatic or heat-dependent hydration.</text>
</comment>
<keyword evidence="5 18" id="KW-0479">Metal-binding</keyword>
<reference evidence="21 22" key="1">
    <citation type="submission" date="2009-01" db="EMBL/GenBank/DDBJ databases">
        <authorList>
            <person name="Qin X."/>
            <person name="Bachman B."/>
            <person name="Battles P."/>
            <person name="Bell A."/>
            <person name="Bess C."/>
            <person name="Bickham C."/>
            <person name="Chaboub L."/>
            <person name="Chen D."/>
            <person name="Coyle M."/>
            <person name="Deiros D.R."/>
            <person name="Dinh H."/>
            <person name="Forbes L."/>
            <person name="Fowler G."/>
            <person name="Francisco L."/>
            <person name="Fu Q."/>
            <person name="Gubbala S."/>
            <person name="Hale W."/>
            <person name="Han Y."/>
            <person name="Hemphill L."/>
            <person name="Highlander S.K."/>
            <person name="Hirani K."/>
            <person name="Hogues M."/>
            <person name="Jackson L."/>
            <person name="Jakkamsetti A."/>
            <person name="Javaid M."/>
            <person name="Jiang H."/>
            <person name="Korchina V."/>
            <person name="Kovar C."/>
            <person name="Lara F."/>
            <person name="Lee S."/>
            <person name="Mata R."/>
            <person name="Mathew T."/>
            <person name="Moen C."/>
            <person name="Morales K."/>
            <person name="Munidasa M."/>
            <person name="Nazareth L."/>
            <person name="Ngo R."/>
            <person name="Nguyen L."/>
            <person name="Okwuonu G."/>
            <person name="Ongeri F."/>
            <person name="Patil S."/>
            <person name="Petrosino J."/>
            <person name="Pham C."/>
            <person name="Pham P."/>
            <person name="Pu L.-L."/>
            <person name="Puazo M."/>
            <person name="Raj R."/>
            <person name="Reid J."/>
            <person name="Rouhana J."/>
            <person name="Saada N."/>
            <person name="Shang Y."/>
            <person name="Simmons D."/>
            <person name="Thornton R."/>
            <person name="Warren J."/>
            <person name="Weissenberger G."/>
            <person name="Zhang J."/>
            <person name="Zhang L."/>
            <person name="Zhou C."/>
            <person name="Zhu D."/>
            <person name="Muzny D."/>
            <person name="Worley K."/>
            <person name="Gibbs R."/>
        </authorList>
    </citation>
    <scope>NUCLEOTIDE SEQUENCE [LARGE SCALE GENOMIC DNA]</scope>
    <source>
        <strain evidence="21 22">DSM 15434</strain>
    </source>
</reference>
<dbReference type="InterPro" id="IPR004443">
    <property type="entry name" value="YjeF_N_dom"/>
</dbReference>
<dbReference type="eggNOG" id="COG0063">
    <property type="taxonomic scope" value="Bacteria"/>
</dbReference>
<evidence type="ECO:0000313" key="21">
    <source>
        <dbReference type="EMBL" id="EEH65662.1"/>
    </source>
</evidence>
<comment type="cofactor">
    <cofactor evidence="18">
        <name>K(+)</name>
        <dbReference type="ChEBI" id="CHEBI:29103"/>
    </cofactor>
    <text evidence="18">Binds 1 potassium ion per subunit.</text>
</comment>
<comment type="caution">
    <text evidence="21">The sequence shown here is derived from an EMBL/GenBank/DDBJ whole genome shotgun (WGS) entry which is preliminary data.</text>
</comment>
<comment type="similarity">
    <text evidence="3 18">In the N-terminal section; belongs to the NnrE/AIBP family.</text>
</comment>
<evidence type="ECO:0000259" key="19">
    <source>
        <dbReference type="PROSITE" id="PS51383"/>
    </source>
</evidence>
<feature type="binding site" evidence="17">
    <location>
        <begin position="448"/>
        <end position="452"/>
    </location>
    <ligand>
        <name>AMP</name>
        <dbReference type="ChEBI" id="CHEBI:456215"/>
    </ligand>
</feature>
<dbReference type="PROSITE" id="PS51383">
    <property type="entry name" value="YJEF_C_3"/>
    <property type="match status" value="1"/>
</dbReference>
<keyword evidence="22" id="KW-1185">Reference proteome</keyword>
<comment type="cofactor">
    <cofactor evidence="17">
        <name>Mg(2+)</name>
        <dbReference type="ChEBI" id="CHEBI:18420"/>
    </cofactor>
</comment>
<organism evidence="21 22">
    <name type="scientific">Actinomyces urogenitalis DSM 15434</name>
    <dbReference type="NCBI Taxonomy" id="525246"/>
    <lineage>
        <taxon>Bacteria</taxon>
        <taxon>Bacillati</taxon>
        <taxon>Actinomycetota</taxon>
        <taxon>Actinomycetes</taxon>
        <taxon>Actinomycetales</taxon>
        <taxon>Actinomycetaceae</taxon>
        <taxon>Actinomyces</taxon>
    </lineage>
</organism>
<sequence length="587" mass="59037">MRGEDEQVRETCPTLHPITAYPASAIAEAEAPLTAGTDRYMRAAAHYLLAASRQELAAQAAGAVQAGSAVHRLGGAAGAGVVLLVGGGHNGGDALLAGAALQRAGARVTALLATEHPHAAALAQAYADGVTVLAGQQAASWLHDETALRGPLSFRLVLDGLTGIGATGALRAEAAALVEPLIARGGRGQRGFRVLAVDLPSGTGVDEGTVPGPVLTADRTVTFTCLRGAHLLPPAAQHVGEVEVADLGLPVPAGAPLVQRPNETTLARMVTVPGDADHKYTRGVVGLWAGSLTYPGAAVLTASAAARTGAGMVRLIAPRRVEDLVLARRPEVVPADGRCQALVIGPGTDPGDEERMAQLAEALERSVDQDLPAVVDAGALTLVPSVLAAGTMAPGGLGERRVLTPHAGEAAALISELGVRRTRQEVEAAPAAAARRLATLTGATVVLKGTPTLVARPAGTDLGATEAGLLSLDAGPGWLATAGSGDVLAGVLGTVLAARGAQEEQGSQRLDPAACAALAVRLHARAGWAASLTRQGLEADGECEGAHGGPVTALDVAEALPGVLARMVDHSLAPDGSPVARVEQCRS</sequence>
<dbReference type="HOGENOM" id="CLU_024853_4_0_11"/>
<evidence type="ECO:0000313" key="22">
    <source>
        <dbReference type="Proteomes" id="UP000004778"/>
    </source>
</evidence>
<dbReference type="GO" id="GO:0005524">
    <property type="term" value="F:ATP binding"/>
    <property type="evidence" value="ECO:0007669"/>
    <property type="project" value="UniProtKB-UniRule"/>
</dbReference>
<feature type="binding site" evidence="17">
    <location>
        <position position="406"/>
    </location>
    <ligand>
        <name>(6S)-NADPHX</name>
        <dbReference type="ChEBI" id="CHEBI:64076"/>
    </ligand>
</feature>
<comment type="function">
    <text evidence="17">Catalyzes the dehydration of the S-form of NAD(P)HX at the expense of ADP, which is converted to AMP. Together with NAD(P)HX epimerase, which catalyzes the epimerization of the S- and R-forms, the enzyme allows the repair of both epimers of NAD(P)HX, a damaged form of NAD(P)H that is a result of enzymatic or heat-dependent hydration.</text>
</comment>
<keyword evidence="12 17" id="KW-0456">Lyase</keyword>
<evidence type="ECO:0000256" key="5">
    <source>
        <dbReference type="ARBA" id="ARBA00022723"/>
    </source>
</evidence>
<dbReference type="Proteomes" id="UP000004778">
    <property type="component" value="Unassembled WGS sequence"/>
</dbReference>
<evidence type="ECO:0000256" key="16">
    <source>
        <dbReference type="ARBA" id="ARBA00049209"/>
    </source>
</evidence>
<proteinExistence type="inferred from homology"/>
<dbReference type="Pfam" id="PF03853">
    <property type="entry name" value="YjeF_N"/>
    <property type="match status" value="1"/>
</dbReference>
<dbReference type="GO" id="GO:0052855">
    <property type="term" value="F:ADP-dependent NAD(P)H-hydrate dehydratase activity"/>
    <property type="evidence" value="ECO:0007669"/>
    <property type="project" value="UniProtKB-UniRule"/>
</dbReference>
<evidence type="ECO:0000256" key="12">
    <source>
        <dbReference type="ARBA" id="ARBA00023239"/>
    </source>
</evidence>
<feature type="binding site" evidence="17">
    <location>
        <position position="297"/>
    </location>
    <ligand>
        <name>(6S)-NADPHX</name>
        <dbReference type="ChEBI" id="CHEBI:64076"/>
    </ligand>
</feature>
<keyword evidence="8 17" id="KW-0521">NADP</keyword>
<feature type="domain" description="YjeF C-terminal" evidence="19">
    <location>
        <begin position="262"/>
        <end position="567"/>
    </location>
</feature>
<dbReference type="Gene3D" id="3.40.1190.20">
    <property type="match status" value="1"/>
</dbReference>
<dbReference type="PIRSF" id="PIRSF017184">
    <property type="entry name" value="Nnr"/>
    <property type="match status" value="1"/>
</dbReference>
<keyword evidence="6 17" id="KW-0547">Nucleotide-binding</keyword>
<dbReference type="GO" id="GO:0052856">
    <property type="term" value="F:NAD(P)HX epimerase activity"/>
    <property type="evidence" value="ECO:0007669"/>
    <property type="project" value="UniProtKB-EC"/>
</dbReference>
<evidence type="ECO:0000256" key="18">
    <source>
        <dbReference type="PIRNR" id="PIRNR017184"/>
    </source>
</evidence>
<dbReference type="HAMAP" id="MF_01965">
    <property type="entry name" value="NADHX_dehydratase"/>
    <property type="match status" value="1"/>
</dbReference>
<protein>
    <recommendedName>
        <fullName evidence="17">ADP-dependent (S)-NAD(P)H-hydrate dehydratase</fullName>
        <ecNumber evidence="17">4.2.1.136</ecNumber>
    </recommendedName>
    <alternativeName>
        <fullName evidence="17">ADP-dependent NAD(P)HX dehydratase</fullName>
    </alternativeName>
</protein>
<name>C0W6G9_9ACTO</name>
<dbReference type="InterPro" id="IPR029056">
    <property type="entry name" value="Ribokinase-like"/>
</dbReference>
<evidence type="ECO:0000256" key="9">
    <source>
        <dbReference type="ARBA" id="ARBA00022958"/>
    </source>
</evidence>
<dbReference type="EMBL" id="ACFH01000108">
    <property type="protein sequence ID" value="EEH65662.1"/>
    <property type="molecule type" value="Genomic_DNA"/>
</dbReference>
<dbReference type="PROSITE" id="PS51385">
    <property type="entry name" value="YJEF_N"/>
    <property type="match status" value="1"/>
</dbReference>
<comment type="subunit">
    <text evidence="17">Homotetramer.</text>
</comment>
<comment type="catalytic activity">
    <reaction evidence="1 18">
        <text>(6R)-NADHX = (6S)-NADHX</text>
        <dbReference type="Rhea" id="RHEA:32215"/>
        <dbReference type="ChEBI" id="CHEBI:64074"/>
        <dbReference type="ChEBI" id="CHEBI:64075"/>
        <dbReference type="EC" id="5.1.99.6"/>
    </reaction>
</comment>
<dbReference type="InterPro" id="IPR036652">
    <property type="entry name" value="YjeF_N_dom_sf"/>
</dbReference>
<evidence type="ECO:0000256" key="17">
    <source>
        <dbReference type="HAMAP-Rule" id="MF_01965"/>
    </source>
</evidence>
<evidence type="ECO:0000256" key="11">
    <source>
        <dbReference type="ARBA" id="ARBA00023235"/>
    </source>
</evidence>
<evidence type="ECO:0000259" key="20">
    <source>
        <dbReference type="PROSITE" id="PS51385"/>
    </source>
</evidence>
<dbReference type="PROSITE" id="PS01050">
    <property type="entry name" value="YJEF_C_2"/>
    <property type="match status" value="1"/>
</dbReference>
<evidence type="ECO:0000256" key="10">
    <source>
        <dbReference type="ARBA" id="ARBA00023027"/>
    </source>
</evidence>
<evidence type="ECO:0000256" key="7">
    <source>
        <dbReference type="ARBA" id="ARBA00022840"/>
    </source>
</evidence>
<keyword evidence="9 18" id="KW-0630">Potassium</keyword>
<dbReference type="EC" id="4.2.1.136" evidence="17"/>
<evidence type="ECO:0000256" key="4">
    <source>
        <dbReference type="ARBA" id="ARBA00009524"/>
    </source>
</evidence>
<feature type="binding site" evidence="17">
    <location>
        <position position="347"/>
    </location>
    <ligand>
        <name>(6S)-NADPHX</name>
        <dbReference type="ChEBI" id="CHEBI:64076"/>
    </ligand>
</feature>
<evidence type="ECO:0000256" key="1">
    <source>
        <dbReference type="ARBA" id="ARBA00000013"/>
    </source>
</evidence>
<feature type="domain" description="YjeF N-terminal" evidence="20">
    <location>
        <begin position="41"/>
        <end position="255"/>
    </location>
</feature>
<keyword evidence="7 17" id="KW-0067">ATP-binding</keyword>
<dbReference type="GO" id="GO:0110051">
    <property type="term" value="P:metabolite repair"/>
    <property type="evidence" value="ECO:0007669"/>
    <property type="project" value="TreeGrafter"/>
</dbReference>
<comment type="catalytic activity">
    <reaction evidence="15 17 18">
        <text>(6S)-NADHX + ADP = AMP + phosphate + NADH + H(+)</text>
        <dbReference type="Rhea" id="RHEA:32223"/>
        <dbReference type="ChEBI" id="CHEBI:15378"/>
        <dbReference type="ChEBI" id="CHEBI:43474"/>
        <dbReference type="ChEBI" id="CHEBI:57945"/>
        <dbReference type="ChEBI" id="CHEBI:64074"/>
        <dbReference type="ChEBI" id="CHEBI:456215"/>
        <dbReference type="ChEBI" id="CHEBI:456216"/>
        <dbReference type="EC" id="4.2.1.136"/>
    </reaction>
</comment>
<comment type="similarity">
    <text evidence="17">Belongs to the NnrD/CARKD family.</text>
</comment>
<evidence type="ECO:0000256" key="3">
    <source>
        <dbReference type="ARBA" id="ARBA00006001"/>
    </source>
</evidence>
<evidence type="ECO:0000256" key="2">
    <source>
        <dbReference type="ARBA" id="ARBA00000909"/>
    </source>
</evidence>
<dbReference type="Gene3D" id="3.40.50.10260">
    <property type="entry name" value="YjeF N-terminal domain"/>
    <property type="match status" value="1"/>
</dbReference>
<accession>C0W6G9</accession>
<gene>
    <name evidence="17" type="primary">nnrD</name>
    <name evidence="21" type="ORF">HMPREF0058_1463</name>
</gene>
<feature type="binding site" evidence="17">
    <location>
        <position position="486"/>
    </location>
    <ligand>
        <name>(6S)-NADPHX</name>
        <dbReference type="ChEBI" id="CHEBI:64076"/>
    </ligand>
</feature>
<keyword evidence="11 18" id="KW-0413">Isomerase</keyword>
<dbReference type="SUPFAM" id="SSF53613">
    <property type="entry name" value="Ribokinase-like"/>
    <property type="match status" value="1"/>
</dbReference>
<dbReference type="InterPro" id="IPR000631">
    <property type="entry name" value="CARKD"/>
</dbReference>
<dbReference type="GO" id="GO:0046872">
    <property type="term" value="F:metal ion binding"/>
    <property type="evidence" value="ECO:0007669"/>
    <property type="project" value="UniProtKB-UniRule"/>
</dbReference>
<evidence type="ECO:0000256" key="8">
    <source>
        <dbReference type="ARBA" id="ARBA00022857"/>
    </source>
</evidence>
<evidence type="ECO:0000256" key="14">
    <source>
        <dbReference type="ARBA" id="ARBA00025153"/>
    </source>
</evidence>
<evidence type="ECO:0000256" key="13">
    <source>
        <dbReference type="ARBA" id="ARBA00023268"/>
    </source>
</evidence>
<feature type="binding site" evidence="17">
    <location>
        <position position="485"/>
    </location>
    <ligand>
        <name>AMP</name>
        <dbReference type="ChEBI" id="CHEBI:456215"/>
    </ligand>
</feature>
<comment type="similarity">
    <text evidence="4 18">In the C-terminal section; belongs to the NnrD/CARKD family.</text>
</comment>
<dbReference type="Pfam" id="PF01256">
    <property type="entry name" value="Carb_kinase"/>
    <property type="match status" value="1"/>
</dbReference>
<dbReference type="SUPFAM" id="SSF64153">
    <property type="entry name" value="YjeF N-terminal domain-like"/>
    <property type="match status" value="1"/>
</dbReference>
<keyword evidence="13" id="KW-0511">Multifunctional enzyme</keyword>
<dbReference type="STRING" id="103621.GCA_001067145_01077"/>
<dbReference type="CDD" id="cd01171">
    <property type="entry name" value="YXKO-related"/>
    <property type="match status" value="1"/>
</dbReference>
<keyword evidence="10 17" id="KW-0520">NAD</keyword>
<comment type="catalytic activity">
    <reaction evidence="16 17 18">
        <text>(6S)-NADPHX + ADP = AMP + phosphate + NADPH + H(+)</text>
        <dbReference type="Rhea" id="RHEA:32235"/>
        <dbReference type="ChEBI" id="CHEBI:15378"/>
        <dbReference type="ChEBI" id="CHEBI:43474"/>
        <dbReference type="ChEBI" id="CHEBI:57783"/>
        <dbReference type="ChEBI" id="CHEBI:64076"/>
        <dbReference type="ChEBI" id="CHEBI:456215"/>
        <dbReference type="ChEBI" id="CHEBI:456216"/>
        <dbReference type="EC" id="4.2.1.136"/>
    </reaction>
</comment>
<evidence type="ECO:0000256" key="15">
    <source>
        <dbReference type="ARBA" id="ARBA00048238"/>
    </source>
</evidence>